<accession>A0A915HMA0</accession>
<protein>
    <submittedName>
        <fullName evidence="3">Uncharacterized protein</fullName>
    </submittedName>
</protein>
<evidence type="ECO:0000256" key="1">
    <source>
        <dbReference type="SAM" id="MobiDB-lite"/>
    </source>
</evidence>
<name>A0A915HMA0_ROMCU</name>
<feature type="region of interest" description="Disordered" evidence="1">
    <location>
        <begin position="25"/>
        <end position="127"/>
    </location>
</feature>
<feature type="compositionally biased region" description="Polar residues" evidence="1">
    <location>
        <begin position="78"/>
        <end position="94"/>
    </location>
</feature>
<proteinExistence type="predicted"/>
<organism evidence="2 3">
    <name type="scientific">Romanomermis culicivorax</name>
    <name type="common">Nematode worm</name>
    <dbReference type="NCBI Taxonomy" id="13658"/>
    <lineage>
        <taxon>Eukaryota</taxon>
        <taxon>Metazoa</taxon>
        <taxon>Ecdysozoa</taxon>
        <taxon>Nematoda</taxon>
        <taxon>Enoplea</taxon>
        <taxon>Dorylaimia</taxon>
        <taxon>Mermithida</taxon>
        <taxon>Mermithoidea</taxon>
        <taxon>Mermithidae</taxon>
        <taxon>Romanomermis</taxon>
    </lineage>
</organism>
<reference evidence="3" key="1">
    <citation type="submission" date="2022-11" db="UniProtKB">
        <authorList>
            <consortium name="WormBaseParasite"/>
        </authorList>
    </citation>
    <scope>IDENTIFICATION</scope>
</reference>
<evidence type="ECO:0000313" key="2">
    <source>
        <dbReference type="Proteomes" id="UP000887565"/>
    </source>
</evidence>
<keyword evidence="2" id="KW-1185">Reference proteome</keyword>
<dbReference type="Proteomes" id="UP000887565">
    <property type="component" value="Unplaced"/>
</dbReference>
<dbReference type="WBParaSite" id="nRc.2.0.1.t03093-RA">
    <property type="protein sequence ID" value="nRc.2.0.1.t03093-RA"/>
    <property type="gene ID" value="nRc.2.0.1.g03093"/>
</dbReference>
<dbReference type="AlphaFoldDB" id="A0A915HMA0"/>
<evidence type="ECO:0000313" key="3">
    <source>
        <dbReference type="WBParaSite" id="nRc.2.0.1.t03093-RA"/>
    </source>
</evidence>
<sequence>ETAPNCLSNSPKIDRFCSKFASSTPSNVVVGGLTRRSPSPNVDEINTAAVSPKMNETNKNLDVKNNDIDNEVDDRENNSTSFQDNQSLEYSKSSPQKRRRSDCARSNRSRSQSNSKFFFDGNSIFSG</sequence>